<accession>A0A517LXL4</accession>
<dbReference type="Pfam" id="PF00271">
    <property type="entry name" value="Helicase_C"/>
    <property type="match status" value="1"/>
</dbReference>
<protein>
    <submittedName>
        <fullName evidence="3">Type III restriction enzyme, res subunit</fullName>
    </submittedName>
</protein>
<evidence type="ECO:0000259" key="2">
    <source>
        <dbReference type="PROSITE" id="PS51194"/>
    </source>
</evidence>
<evidence type="ECO:0000259" key="1">
    <source>
        <dbReference type="PROSITE" id="PS51192"/>
    </source>
</evidence>
<dbReference type="GO" id="GO:0005829">
    <property type="term" value="C:cytosol"/>
    <property type="evidence" value="ECO:0007669"/>
    <property type="project" value="TreeGrafter"/>
</dbReference>
<dbReference type="RefSeq" id="WP_145343679.1">
    <property type="nucleotide sequence ID" value="NZ_CP036261.1"/>
</dbReference>
<dbReference type="AlphaFoldDB" id="A0A517LXL4"/>
<dbReference type="SMART" id="SM00490">
    <property type="entry name" value="HELICc"/>
    <property type="match status" value="1"/>
</dbReference>
<evidence type="ECO:0000313" key="4">
    <source>
        <dbReference type="Proteomes" id="UP000319557"/>
    </source>
</evidence>
<dbReference type="PROSITE" id="PS51194">
    <property type="entry name" value="HELICASE_CTER"/>
    <property type="match status" value="1"/>
</dbReference>
<dbReference type="Pfam" id="PF04851">
    <property type="entry name" value="ResIII"/>
    <property type="match status" value="1"/>
</dbReference>
<gene>
    <name evidence="3" type="ORF">EC9_15460</name>
</gene>
<feature type="domain" description="Helicase ATP-binding" evidence="1">
    <location>
        <begin position="26"/>
        <end position="161"/>
    </location>
</feature>
<dbReference type="GO" id="GO:0016787">
    <property type="term" value="F:hydrolase activity"/>
    <property type="evidence" value="ECO:0007669"/>
    <property type="project" value="InterPro"/>
</dbReference>
<organism evidence="3 4">
    <name type="scientific">Rosistilla ulvae</name>
    <dbReference type="NCBI Taxonomy" id="1930277"/>
    <lineage>
        <taxon>Bacteria</taxon>
        <taxon>Pseudomonadati</taxon>
        <taxon>Planctomycetota</taxon>
        <taxon>Planctomycetia</taxon>
        <taxon>Pirellulales</taxon>
        <taxon>Pirellulaceae</taxon>
        <taxon>Rosistilla</taxon>
    </lineage>
</organism>
<dbReference type="SMART" id="SM00487">
    <property type="entry name" value="DEXDc"/>
    <property type="match status" value="1"/>
</dbReference>
<reference evidence="3 4" key="1">
    <citation type="submission" date="2019-02" db="EMBL/GenBank/DDBJ databases">
        <title>Deep-cultivation of Planctomycetes and their phenomic and genomic characterization uncovers novel biology.</title>
        <authorList>
            <person name="Wiegand S."/>
            <person name="Jogler M."/>
            <person name="Boedeker C."/>
            <person name="Pinto D."/>
            <person name="Vollmers J."/>
            <person name="Rivas-Marin E."/>
            <person name="Kohn T."/>
            <person name="Peeters S.H."/>
            <person name="Heuer A."/>
            <person name="Rast P."/>
            <person name="Oberbeckmann S."/>
            <person name="Bunk B."/>
            <person name="Jeske O."/>
            <person name="Meyerdierks A."/>
            <person name="Storesund J.E."/>
            <person name="Kallscheuer N."/>
            <person name="Luecker S."/>
            <person name="Lage O.M."/>
            <person name="Pohl T."/>
            <person name="Merkel B.J."/>
            <person name="Hornburger P."/>
            <person name="Mueller R.-W."/>
            <person name="Bruemmer F."/>
            <person name="Labrenz M."/>
            <person name="Spormann A.M."/>
            <person name="Op den Camp H."/>
            <person name="Overmann J."/>
            <person name="Amann R."/>
            <person name="Jetten M.S.M."/>
            <person name="Mascher T."/>
            <person name="Medema M.H."/>
            <person name="Devos D.P."/>
            <person name="Kaster A.-K."/>
            <person name="Ovreas L."/>
            <person name="Rohde M."/>
            <person name="Galperin M.Y."/>
            <person name="Jogler C."/>
        </authorList>
    </citation>
    <scope>NUCLEOTIDE SEQUENCE [LARGE SCALE GENOMIC DNA]</scope>
    <source>
        <strain evidence="3 4">EC9</strain>
    </source>
</reference>
<dbReference type="InterPro" id="IPR027417">
    <property type="entry name" value="P-loop_NTPase"/>
</dbReference>
<dbReference type="InterPro" id="IPR006935">
    <property type="entry name" value="Helicase/UvrB_N"/>
</dbReference>
<dbReference type="CDD" id="cd18785">
    <property type="entry name" value="SF2_C"/>
    <property type="match status" value="1"/>
</dbReference>
<dbReference type="PANTHER" id="PTHR47396:SF1">
    <property type="entry name" value="ATP-DEPENDENT HELICASE IRC3-RELATED"/>
    <property type="match status" value="1"/>
</dbReference>
<dbReference type="SUPFAM" id="SSF52540">
    <property type="entry name" value="P-loop containing nucleoside triphosphate hydrolases"/>
    <property type="match status" value="1"/>
</dbReference>
<dbReference type="EMBL" id="CP036261">
    <property type="protein sequence ID" value="QDS87368.1"/>
    <property type="molecule type" value="Genomic_DNA"/>
</dbReference>
<dbReference type="Proteomes" id="UP000319557">
    <property type="component" value="Chromosome"/>
</dbReference>
<dbReference type="InterPro" id="IPR001650">
    <property type="entry name" value="Helicase_C-like"/>
</dbReference>
<dbReference type="InterPro" id="IPR050742">
    <property type="entry name" value="Helicase_Restrict-Modif_Enz"/>
</dbReference>
<proteinExistence type="predicted"/>
<keyword evidence="4" id="KW-1185">Reference proteome</keyword>
<dbReference type="KEGG" id="ruv:EC9_15460"/>
<feature type="domain" description="Helicase C-terminal" evidence="2">
    <location>
        <begin position="227"/>
        <end position="401"/>
    </location>
</feature>
<dbReference type="OrthoDB" id="9802848at2"/>
<dbReference type="GO" id="GO:0003677">
    <property type="term" value="F:DNA binding"/>
    <property type="evidence" value="ECO:0007669"/>
    <property type="project" value="InterPro"/>
</dbReference>
<name>A0A517LXL4_9BACT</name>
<dbReference type="GO" id="GO:0005524">
    <property type="term" value="F:ATP binding"/>
    <property type="evidence" value="ECO:0007669"/>
    <property type="project" value="InterPro"/>
</dbReference>
<dbReference type="PROSITE" id="PS51192">
    <property type="entry name" value="HELICASE_ATP_BIND_1"/>
    <property type="match status" value="1"/>
</dbReference>
<dbReference type="Gene3D" id="3.40.50.300">
    <property type="entry name" value="P-loop containing nucleotide triphosphate hydrolases"/>
    <property type="match status" value="2"/>
</dbReference>
<dbReference type="InterPro" id="IPR014001">
    <property type="entry name" value="Helicase_ATP-bd"/>
</dbReference>
<sequence length="527" mass="60553">MIKDLFKLAQGREPWPWQLSGVEEIIANYERGKSVCLQSPTGGGKSKMMWALTNWATQNRMRAGILTNRNSLCTQLSKDMSEAGIDHGMVASQHRKKFDLSKAVQLMMVQSEIAQSKRRAPAQLDVLLVDEAHMFQSGKFRELVQYHKDNGAYVVQVSATPVGLFKTCSDIIIAGTNSELREHGAHVPCLVRAPSEIDCDKVKRTATGEFIIGDKTRTIWNQQIVGHVYDEWREVNPRQEPSIIFGPDCPSALWLAKEFENRGVRVAYVDSSCVYWDGQERRDPKGELREMIFDMVRNGEIPALFNRFVCREGLDFPNLRHVSLATPIGSLKSYVQTVGRLLRYSKETPDVVHLSDHGGNWRRHGSPNADRDWEVLFRITEQELYKKQKADEDNPDSENYKQTTCPECKRVRENGPRCPDPPFGCGHECTTRQKFVIQADGSLKTVTEKKLESKEAIRKRQSQRNWDSLFWPQRKGHARGLTFWSLRQIYNRRVGCFPPDNLKHMPKDWEKHGGEKILTCDKEHLRW</sequence>
<evidence type="ECO:0000313" key="3">
    <source>
        <dbReference type="EMBL" id="QDS87368.1"/>
    </source>
</evidence>
<dbReference type="PANTHER" id="PTHR47396">
    <property type="entry name" value="TYPE I RESTRICTION ENZYME ECOKI R PROTEIN"/>
    <property type="match status" value="1"/>
</dbReference>